<reference evidence="1 2" key="1">
    <citation type="submission" date="2018-01" db="EMBL/GenBank/DDBJ databases">
        <title>Arthrobacter sp. nov., from glaciers in China.</title>
        <authorList>
            <person name="Liu Q."/>
            <person name="Xin Y.-H."/>
        </authorList>
    </citation>
    <scope>NUCLEOTIDE SEQUENCE [LARGE SCALE GENOMIC DNA]</scope>
    <source>
        <strain evidence="1 2">HLT2-12-2</strain>
    </source>
</reference>
<name>A0A2S3ZTD5_ARTGL</name>
<gene>
    <name evidence="1" type="ORF">CVS27_15455</name>
</gene>
<comment type="caution">
    <text evidence="1">The sequence shown here is derived from an EMBL/GenBank/DDBJ whole genome shotgun (WGS) entry which is preliminary data.</text>
</comment>
<evidence type="ECO:0000313" key="2">
    <source>
        <dbReference type="Proteomes" id="UP000237061"/>
    </source>
</evidence>
<proteinExistence type="predicted"/>
<dbReference type="AlphaFoldDB" id="A0A2S3ZTD5"/>
<organism evidence="1 2">
    <name type="scientific">Arthrobacter glacialis</name>
    <dbReference type="NCBI Taxonomy" id="1664"/>
    <lineage>
        <taxon>Bacteria</taxon>
        <taxon>Bacillati</taxon>
        <taxon>Actinomycetota</taxon>
        <taxon>Actinomycetes</taxon>
        <taxon>Micrococcales</taxon>
        <taxon>Micrococcaceae</taxon>
        <taxon>Arthrobacter</taxon>
    </lineage>
</organism>
<protein>
    <submittedName>
        <fullName evidence="1">Uncharacterized protein</fullName>
    </submittedName>
</protein>
<keyword evidence="2" id="KW-1185">Reference proteome</keyword>
<sequence length="72" mass="7565">MTKKLKVLSGDLLGDPFEGTAFACAAVFGLNGHVPDRKDLVETLQAAGLQGTDQEVQKVVDLLPEELKAGLG</sequence>
<dbReference type="EMBL" id="PPXC01000013">
    <property type="protein sequence ID" value="POH72515.1"/>
    <property type="molecule type" value="Genomic_DNA"/>
</dbReference>
<dbReference type="Proteomes" id="UP000237061">
    <property type="component" value="Unassembled WGS sequence"/>
</dbReference>
<evidence type="ECO:0000313" key="1">
    <source>
        <dbReference type="EMBL" id="POH72515.1"/>
    </source>
</evidence>
<accession>A0A2S3ZTD5</accession>
<dbReference type="RefSeq" id="WP_103466738.1">
    <property type="nucleotide sequence ID" value="NZ_PPXC01000013.1"/>
</dbReference>